<proteinExistence type="predicted"/>
<dbReference type="PANTHER" id="PTHR46401">
    <property type="entry name" value="GLYCOSYLTRANSFERASE WBBK-RELATED"/>
    <property type="match status" value="1"/>
</dbReference>
<sequence>MDINTKTKVILLSQVSLPFSGIGSWTTLYKNYLQGDHQIDFIVCEIPDQRFNGVGYSIVSSNWSTKIRKKWNKNPYLGYLEALGKILKPDEKYIIQIVDNFGIVNPLLVFLESKGLRSNCYLQFFYHGFPPFYENFHGRWFFEAIDEMVVLTYDSYLAHKNYYTVLPTRFSVLHNGIDTATFFLLSPKEKETLKQSKNVLDKKVFIWCSQDRPKKGLHLLLNAWKSVFEARQDIVLWVIGCESKFPQDGVEYLGRIPNKELATYFQAADCYLFPTLCHEGFGMSLIEALHCGNYCIASAIGGVPDVLQYGKLGKLIENPHFVSAWEEAILEFLDTPLVFEPISPNLYSTESWNKGMNNLIENAKFKVLQ</sequence>
<organism evidence="3 4">
    <name type="scientific">Flavobacterium laiguense</name>
    <dbReference type="NCBI Taxonomy" id="2169409"/>
    <lineage>
        <taxon>Bacteria</taxon>
        <taxon>Pseudomonadati</taxon>
        <taxon>Bacteroidota</taxon>
        <taxon>Flavobacteriia</taxon>
        <taxon>Flavobacteriales</taxon>
        <taxon>Flavobacteriaceae</taxon>
        <taxon>Flavobacterium</taxon>
    </lineage>
</organism>
<evidence type="ECO:0000313" key="4">
    <source>
        <dbReference type="Proteomes" id="UP000245618"/>
    </source>
</evidence>
<reference evidence="3 4" key="1">
    <citation type="submission" date="2018-04" db="EMBL/GenBank/DDBJ databases">
        <title>Flavobacterium sp. nov., isolated from glacier ice.</title>
        <authorList>
            <person name="Liu Q."/>
            <person name="Xin Y.-H."/>
        </authorList>
    </citation>
    <scope>NUCLEOTIDE SEQUENCE [LARGE SCALE GENOMIC DNA]</scope>
    <source>
        <strain evidence="3 4">LB2P30</strain>
    </source>
</reference>
<protein>
    <submittedName>
        <fullName evidence="3">Glycosyl transferase family 1</fullName>
    </submittedName>
</protein>
<dbReference type="CDD" id="cd03801">
    <property type="entry name" value="GT4_PimA-like"/>
    <property type="match status" value="1"/>
</dbReference>
<dbReference type="PANTHER" id="PTHR46401:SF2">
    <property type="entry name" value="GLYCOSYLTRANSFERASE WBBK-RELATED"/>
    <property type="match status" value="1"/>
</dbReference>
<dbReference type="OrthoDB" id="9801573at2"/>
<dbReference type="GO" id="GO:0016757">
    <property type="term" value="F:glycosyltransferase activity"/>
    <property type="evidence" value="ECO:0007669"/>
    <property type="project" value="InterPro"/>
</dbReference>
<dbReference type="RefSeq" id="WP_116762007.1">
    <property type="nucleotide sequence ID" value="NZ_QCZH01000005.1"/>
</dbReference>
<dbReference type="Proteomes" id="UP000245618">
    <property type="component" value="Unassembled WGS sequence"/>
</dbReference>
<comment type="caution">
    <text evidence="3">The sequence shown here is derived from an EMBL/GenBank/DDBJ whole genome shotgun (WGS) entry which is preliminary data.</text>
</comment>
<name>A0A2U1JXJ4_9FLAO</name>
<dbReference type="InterPro" id="IPR001296">
    <property type="entry name" value="Glyco_trans_1"/>
</dbReference>
<dbReference type="EMBL" id="QCZH01000005">
    <property type="protein sequence ID" value="PWA09941.1"/>
    <property type="molecule type" value="Genomic_DNA"/>
</dbReference>
<evidence type="ECO:0000313" key="3">
    <source>
        <dbReference type="EMBL" id="PWA09941.1"/>
    </source>
</evidence>
<dbReference type="Gene3D" id="3.40.50.2000">
    <property type="entry name" value="Glycogen Phosphorylase B"/>
    <property type="match status" value="1"/>
</dbReference>
<keyword evidence="1 3" id="KW-0808">Transferase</keyword>
<evidence type="ECO:0000256" key="1">
    <source>
        <dbReference type="ARBA" id="ARBA00022679"/>
    </source>
</evidence>
<keyword evidence="4" id="KW-1185">Reference proteome</keyword>
<feature type="domain" description="Glycosyl transferase family 1" evidence="2">
    <location>
        <begin position="191"/>
        <end position="336"/>
    </location>
</feature>
<dbReference type="Pfam" id="PF00534">
    <property type="entry name" value="Glycos_transf_1"/>
    <property type="match status" value="1"/>
</dbReference>
<dbReference type="GO" id="GO:0009103">
    <property type="term" value="P:lipopolysaccharide biosynthetic process"/>
    <property type="evidence" value="ECO:0007669"/>
    <property type="project" value="TreeGrafter"/>
</dbReference>
<accession>A0A2U1JXJ4</accession>
<evidence type="ECO:0000259" key="2">
    <source>
        <dbReference type="Pfam" id="PF00534"/>
    </source>
</evidence>
<gene>
    <name evidence="3" type="ORF">DB891_07165</name>
</gene>
<dbReference type="SUPFAM" id="SSF53756">
    <property type="entry name" value="UDP-Glycosyltransferase/glycogen phosphorylase"/>
    <property type="match status" value="1"/>
</dbReference>
<dbReference type="AlphaFoldDB" id="A0A2U1JXJ4"/>